<evidence type="ECO:0000256" key="1">
    <source>
        <dbReference type="SAM" id="MobiDB-lite"/>
    </source>
</evidence>
<evidence type="ECO:0008006" key="4">
    <source>
        <dbReference type="Google" id="ProtNLM"/>
    </source>
</evidence>
<reference evidence="2" key="1">
    <citation type="submission" date="2022-11" db="EMBL/GenBank/DDBJ databases">
        <authorList>
            <person name="Morgan W.R."/>
            <person name="Tartar A."/>
        </authorList>
    </citation>
    <scope>NUCLEOTIDE SEQUENCE</scope>
    <source>
        <strain evidence="2">ARSEF 373</strain>
    </source>
</reference>
<evidence type="ECO:0000313" key="2">
    <source>
        <dbReference type="EMBL" id="DBA04964.1"/>
    </source>
</evidence>
<dbReference type="Proteomes" id="UP001146120">
    <property type="component" value="Unassembled WGS sequence"/>
</dbReference>
<dbReference type="AlphaFoldDB" id="A0AAV2ZKC0"/>
<sequence>MGNVCCGTGNFEMLQRVELLKEGGTFKRKVTYLGVLSKTDTVFLQLNAAATRANGNRKSSVKLEEVPICRIGKVCAQDTCELLILSLNGQKLLELTADSPSLRDLWVQTLEELSQSVATKGSDADSQALKEELNKQSEKQKEKYWKERTADLERRKVEAEERKKKFGNVGMKYTAEAMAKR</sequence>
<proteinExistence type="predicted"/>
<name>A0AAV2ZKC0_9STRA</name>
<keyword evidence="3" id="KW-1185">Reference proteome</keyword>
<evidence type="ECO:0000313" key="3">
    <source>
        <dbReference type="Proteomes" id="UP001146120"/>
    </source>
</evidence>
<reference evidence="2" key="2">
    <citation type="journal article" date="2023" name="Microbiol Resour">
        <title>Decontamination and Annotation of the Draft Genome Sequence of the Oomycete Lagenidium giganteum ARSEF 373.</title>
        <authorList>
            <person name="Morgan W.R."/>
            <person name="Tartar A."/>
        </authorList>
    </citation>
    <scope>NUCLEOTIDE SEQUENCE</scope>
    <source>
        <strain evidence="2">ARSEF 373</strain>
    </source>
</reference>
<gene>
    <name evidence="2" type="ORF">N0F65_006966</name>
</gene>
<comment type="caution">
    <text evidence="2">The sequence shown here is derived from an EMBL/GenBank/DDBJ whole genome shotgun (WGS) entry which is preliminary data.</text>
</comment>
<feature type="compositionally biased region" description="Basic and acidic residues" evidence="1">
    <location>
        <begin position="128"/>
        <end position="147"/>
    </location>
</feature>
<organism evidence="2 3">
    <name type="scientific">Lagenidium giganteum</name>
    <dbReference type="NCBI Taxonomy" id="4803"/>
    <lineage>
        <taxon>Eukaryota</taxon>
        <taxon>Sar</taxon>
        <taxon>Stramenopiles</taxon>
        <taxon>Oomycota</taxon>
        <taxon>Peronosporomycetes</taxon>
        <taxon>Pythiales</taxon>
        <taxon>Pythiaceae</taxon>
    </lineage>
</organism>
<feature type="region of interest" description="Disordered" evidence="1">
    <location>
        <begin position="118"/>
        <end position="147"/>
    </location>
</feature>
<protein>
    <recommendedName>
        <fullName evidence="4">PH domain-containing protein</fullName>
    </recommendedName>
</protein>
<dbReference type="EMBL" id="DAKRPA010000004">
    <property type="protein sequence ID" value="DBA04964.1"/>
    <property type="molecule type" value="Genomic_DNA"/>
</dbReference>
<accession>A0AAV2ZKC0</accession>